<organism evidence="3">
    <name type="scientific">Caenorhabditis remanei</name>
    <name type="common">Caenorhabditis vulgaris</name>
    <dbReference type="NCBI Taxonomy" id="31234"/>
    <lineage>
        <taxon>Eukaryota</taxon>
        <taxon>Metazoa</taxon>
        <taxon>Ecdysozoa</taxon>
        <taxon>Nematoda</taxon>
        <taxon>Chromadorea</taxon>
        <taxon>Rhabditida</taxon>
        <taxon>Rhabditina</taxon>
        <taxon>Rhabditomorpha</taxon>
        <taxon>Rhabditoidea</taxon>
        <taxon>Rhabditidae</taxon>
        <taxon>Peloderinae</taxon>
        <taxon>Caenorhabditis</taxon>
    </lineage>
</organism>
<gene>
    <name evidence="2" type="ORF">CRE_05575</name>
</gene>
<dbReference type="InterPro" id="IPR002542">
    <property type="entry name" value="T20D4.11-like_dom"/>
</dbReference>
<evidence type="ECO:0000313" key="2">
    <source>
        <dbReference type="EMBL" id="EFO87618.1"/>
    </source>
</evidence>
<dbReference type="AlphaFoldDB" id="E3M025"/>
<accession>E3M025</accession>
<dbReference type="GeneID" id="9824526"/>
<dbReference type="STRING" id="31234.E3M025"/>
<dbReference type="PANTHER" id="PTHR37429:SF2">
    <property type="entry name" value="DUF19 DOMAIN-CONTAINING PROTEIN"/>
    <property type="match status" value="1"/>
</dbReference>
<dbReference type="OMA" id="KEAMCTE"/>
<sequence length="211" mass="23858">MKGGGCFLIWLCLAMITIPFYVFRAQSYIFHGKLGCSAVFYEANGLIENELNDTKWLLKIPDYYSNISKSCLEADKCSHVIRNSVEHSGLTLSGVCPFYVYYNGPFSKCADRLIYNFGQNVSCIHVIFGTGFEISDKMCEEWSNLQNCLLDEIQSTCQDVLTTNSTEPTKYFNMLKTEFCGNLGNSSLVIEQKDSDTSEELLEEQEVEVIV</sequence>
<dbReference type="eggNOG" id="ENOG502TI8K">
    <property type="taxonomic scope" value="Eukaryota"/>
</dbReference>
<reference evidence="2" key="1">
    <citation type="submission" date="2007-07" db="EMBL/GenBank/DDBJ databases">
        <title>PCAP assembly of the Caenorhabditis remanei genome.</title>
        <authorList>
            <consortium name="The Caenorhabditis remanei Sequencing Consortium"/>
            <person name="Wilson R.K."/>
        </authorList>
    </citation>
    <scope>NUCLEOTIDE SEQUENCE [LARGE SCALE GENOMIC DNA]</scope>
    <source>
        <strain evidence="2">PB4641</strain>
    </source>
</reference>
<keyword evidence="3" id="KW-1185">Reference proteome</keyword>
<dbReference type="InParanoid" id="E3M025"/>
<dbReference type="FunCoup" id="E3M025">
    <property type="interactions" value="545"/>
</dbReference>
<dbReference type="HOGENOM" id="CLU_120142_0_0_1"/>
<dbReference type="Proteomes" id="UP000008281">
    <property type="component" value="Unassembled WGS sequence"/>
</dbReference>
<name>E3M025_CAERE</name>
<feature type="domain" description="T20D4.11-like" evidence="1">
    <location>
        <begin position="58"/>
        <end position="164"/>
    </location>
</feature>
<dbReference type="KEGG" id="crq:GCK72_018967"/>
<dbReference type="PANTHER" id="PTHR37429">
    <property type="entry name" value="PROTEIN CBG19148-RELATED"/>
    <property type="match status" value="1"/>
</dbReference>
<dbReference type="CTD" id="9824526"/>
<evidence type="ECO:0000259" key="1">
    <source>
        <dbReference type="Pfam" id="PF01579"/>
    </source>
</evidence>
<dbReference type="OrthoDB" id="5847373at2759"/>
<proteinExistence type="predicted"/>
<dbReference type="Pfam" id="PF01579">
    <property type="entry name" value="DUF19"/>
    <property type="match status" value="1"/>
</dbReference>
<dbReference type="RefSeq" id="XP_003110325.2">
    <property type="nucleotide sequence ID" value="XM_003110277.2"/>
</dbReference>
<dbReference type="EMBL" id="DS268420">
    <property type="protein sequence ID" value="EFO87618.1"/>
    <property type="molecule type" value="Genomic_DNA"/>
</dbReference>
<evidence type="ECO:0000313" key="3">
    <source>
        <dbReference type="Proteomes" id="UP000008281"/>
    </source>
</evidence>
<protein>
    <recommendedName>
        <fullName evidence="1">T20D4.11-like domain-containing protein</fullName>
    </recommendedName>
</protein>